<dbReference type="EMBL" id="CP063056">
    <property type="protein sequence ID" value="QPB43224.1"/>
    <property type="molecule type" value="Genomic_DNA"/>
</dbReference>
<gene>
    <name evidence="1" type="ORF">IHV77_03715</name>
</gene>
<evidence type="ECO:0000313" key="2">
    <source>
        <dbReference type="Proteomes" id="UP000663069"/>
    </source>
</evidence>
<sequence>MKNKILLVISILLFGCSTYQGDFIVRWWGGDYSVKSSAEVFKKKEKEFYENESIGKKY</sequence>
<dbReference type="PROSITE" id="PS51257">
    <property type="entry name" value="PROKAR_LIPOPROTEIN"/>
    <property type="match status" value="1"/>
</dbReference>
<proteinExistence type="predicted"/>
<evidence type="ECO:0000313" key="1">
    <source>
        <dbReference type="EMBL" id="QPB43224.1"/>
    </source>
</evidence>
<evidence type="ECO:0008006" key="3">
    <source>
        <dbReference type="Google" id="ProtNLM"/>
    </source>
</evidence>
<dbReference type="RefSeq" id="WP_194812798.1">
    <property type="nucleotide sequence ID" value="NZ_CP063056.1"/>
</dbReference>
<accession>A0ABX6UYT9</accession>
<dbReference type="Proteomes" id="UP000663069">
    <property type="component" value="Chromosome"/>
</dbReference>
<name>A0ABX6UYT9_9PAST</name>
<keyword evidence="2" id="KW-1185">Reference proteome</keyword>
<reference evidence="1 2" key="1">
    <citation type="submission" date="2020-10" db="EMBL/GenBank/DDBJ databases">
        <title>Genome Sequencing of Rodentibacter spp. strain DSM111151.</title>
        <authorList>
            <person name="Benga L."/>
            <person name="Lautwein T."/>
        </authorList>
    </citation>
    <scope>NUCLEOTIDE SEQUENCE [LARGE SCALE GENOMIC DNA]</scope>
    <source>
        <strain evidence="1 2">DSM 111151</strain>
    </source>
</reference>
<protein>
    <recommendedName>
        <fullName evidence="3">Lipoprotein</fullName>
    </recommendedName>
</protein>
<organism evidence="1 2">
    <name type="scientific">Rodentibacter haemolyticus</name>
    <dbReference type="NCBI Taxonomy" id="2778911"/>
    <lineage>
        <taxon>Bacteria</taxon>
        <taxon>Pseudomonadati</taxon>
        <taxon>Pseudomonadota</taxon>
        <taxon>Gammaproteobacteria</taxon>
        <taxon>Pasteurellales</taxon>
        <taxon>Pasteurellaceae</taxon>
        <taxon>Rodentibacter</taxon>
    </lineage>
</organism>